<proteinExistence type="predicted"/>
<reference evidence="2" key="1">
    <citation type="submission" date="2021-10" db="EMBL/GenBank/DDBJ databases">
        <title>Tropical sea cucumber genome reveals ecological adaptation and Cuvierian tubules defense mechanism.</title>
        <authorList>
            <person name="Chen T."/>
        </authorList>
    </citation>
    <scope>NUCLEOTIDE SEQUENCE</scope>
    <source>
        <strain evidence="2">Nanhai2018</strain>
        <tissue evidence="2">Muscle</tissue>
    </source>
</reference>
<evidence type="ECO:0000259" key="1">
    <source>
        <dbReference type="Pfam" id="PF13358"/>
    </source>
</evidence>
<evidence type="ECO:0000313" key="3">
    <source>
        <dbReference type="Proteomes" id="UP001152320"/>
    </source>
</evidence>
<dbReference type="InterPro" id="IPR036397">
    <property type="entry name" value="RNaseH_sf"/>
</dbReference>
<dbReference type="OrthoDB" id="10051057at2759"/>
<dbReference type="Gene3D" id="3.30.420.10">
    <property type="entry name" value="Ribonuclease H-like superfamily/Ribonuclease H"/>
    <property type="match status" value="1"/>
</dbReference>
<feature type="domain" description="Tc1-like transposase DDE" evidence="1">
    <location>
        <begin position="11"/>
        <end position="61"/>
    </location>
</feature>
<evidence type="ECO:0000313" key="2">
    <source>
        <dbReference type="EMBL" id="KAJ8019727.1"/>
    </source>
</evidence>
<accession>A0A9Q1BCM6</accession>
<dbReference type="AlphaFoldDB" id="A0A9Q1BCM6"/>
<protein>
    <submittedName>
        <fullName evidence="2">Transposable element Tcb2 transposase</fullName>
    </submittedName>
</protein>
<organism evidence="2 3">
    <name type="scientific">Holothuria leucospilota</name>
    <name type="common">Black long sea cucumber</name>
    <name type="synonym">Mertensiothuria leucospilota</name>
    <dbReference type="NCBI Taxonomy" id="206669"/>
    <lineage>
        <taxon>Eukaryota</taxon>
        <taxon>Metazoa</taxon>
        <taxon>Echinodermata</taxon>
        <taxon>Eleutherozoa</taxon>
        <taxon>Echinozoa</taxon>
        <taxon>Holothuroidea</taxon>
        <taxon>Aspidochirotacea</taxon>
        <taxon>Aspidochirotida</taxon>
        <taxon>Holothuriidae</taxon>
        <taxon>Holothuria</taxon>
    </lineage>
</organism>
<dbReference type="GO" id="GO:0003676">
    <property type="term" value="F:nucleic acid binding"/>
    <property type="evidence" value="ECO:0007669"/>
    <property type="project" value="InterPro"/>
</dbReference>
<dbReference type="Pfam" id="PF13358">
    <property type="entry name" value="DDE_3"/>
    <property type="match status" value="1"/>
</dbReference>
<dbReference type="EMBL" id="JAIZAY010000023">
    <property type="protein sequence ID" value="KAJ8019727.1"/>
    <property type="molecule type" value="Genomic_DNA"/>
</dbReference>
<keyword evidence="3" id="KW-1185">Reference proteome</keyword>
<sequence>MSGQSRLFLQDGDPSKNSERVRNALRDMNVTIFNIPPRSPDLNPIENVFKLLVATLRRDALENNIEVETFQAFRRRVISTLMAMPREIIDNIISSMPKRIDSIIQSKGGRLKY</sequence>
<gene>
    <name evidence="2" type="ORF">HOLleu_41425</name>
</gene>
<comment type="caution">
    <text evidence="2">The sequence shown here is derived from an EMBL/GenBank/DDBJ whole genome shotgun (WGS) entry which is preliminary data.</text>
</comment>
<name>A0A9Q1BCM6_HOLLE</name>
<dbReference type="InterPro" id="IPR038717">
    <property type="entry name" value="Tc1-like_DDE_dom"/>
</dbReference>
<dbReference type="Proteomes" id="UP001152320">
    <property type="component" value="Chromosome 23"/>
</dbReference>